<proteinExistence type="predicted"/>
<dbReference type="SUPFAM" id="SSF53187">
    <property type="entry name" value="Zn-dependent exopeptidases"/>
    <property type="match status" value="1"/>
</dbReference>
<reference evidence="2" key="2">
    <citation type="submission" date="2019-01" db="EMBL/GenBank/DDBJ databases">
        <title>Genome sequence of Desulfonema ishimotonii strain Tokyo 01.</title>
        <authorList>
            <person name="Fukui M."/>
        </authorList>
    </citation>
    <scope>NUCLEOTIDE SEQUENCE [LARGE SCALE GENOMIC DNA]</scope>
    <source>
        <strain evidence="2">Tokyo 01</strain>
    </source>
</reference>
<name>A0A401FXV8_9BACT</name>
<dbReference type="Pfam" id="PF05013">
    <property type="entry name" value="FGase"/>
    <property type="match status" value="1"/>
</dbReference>
<protein>
    <submittedName>
        <fullName evidence="1">N-formylglutamate amidohydrolase</fullName>
    </submittedName>
</protein>
<reference evidence="2" key="1">
    <citation type="submission" date="2017-11" db="EMBL/GenBank/DDBJ databases">
        <authorList>
            <person name="Watanabe M."/>
            <person name="Kojima H."/>
        </authorList>
    </citation>
    <scope>NUCLEOTIDE SEQUENCE [LARGE SCALE GENOMIC DNA]</scope>
    <source>
        <strain evidence="2">Tokyo 01</strain>
    </source>
</reference>
<dbReference type="Gene3D" id="3.40.630.40">
    <property type="entry name" value="Zn-dependent exopeptidases"/>
    <property type="match status" value="1"/>
</dbReference>
<dbReference type="AlphaFoldDB" id="A0A401FXV8"/>
<gene>
    <name evidence="1" type="ORF">DENIS_2804</name>
</gene>
<evidence type="ECO:0000313" key="2">
    <source>
        <dbReference type="Proteomes" id="UP000288096"/>
    </source>
</evidence>
<dbReference type="EMBL" id="BEXT01000001">
    <property type="protein sequence ID" value="GBC61842.1"/>
    <property type="molecule type" value="Genomic_DNA"/>
</dbReference>
<organism evidence="1 2">
    <name type="scientific">Desulfonema ishimotonii</name>
    <dbReference type="NCBI Taxonomy" id="45657"/>
    <lineage>
        <taxon>Bacteria</taxon>
        <taxon>Pseudomonadati</taxon>
        <taxon>Thermodesulfobacteriota</taxon>
        <taxon>Desulfobacteria</taxon>
        <taxon>Desulfobacterales</taxon>
        <taxon>Desulfococcaceae</taxon>
        <taxon>Desulfonema</taxon>
    </lineage>
</organism>
<sequence>MNKKLPILISVPHAGETIPPEVADRCILTPEQIMADSDGGASEIYALEDLVECFMTTHIARAITDLNRAPDDRRGDGVVKTHTCNLEAVYSTFPDAGTVQLLLDRYYHPYHQELTSLANSGIVLGVDCHTMAAIGPPVGPDPGGERPRICISNGDGTCPDDWFESLGDCLAEIFDGSVRLNSPFTGGYITRRHAPEMPWVQLELSRAPFMSNSDKRSGVLESLRRWLSIITG</sequence>
<comment type="caution">
    <text evidence="1">The sequence shown here is derived from an EMBL/GenBank/DDBJ whole genome shotgun (WGS) entry which is preliminary data.</text>
</comment>
<evidence type="ECO:0000313" key="1">
    <source>
        <dbReference type="EMBL" id="GBC61842.1"/>
    </source>
</evidence>
<dbReference type="GO" id="GO:0016787">
    <property type="term" value="F:hydrolase activity"/>
    <property type="evidence" value="ECO:0007669"/>
    <property type="project" value="UniProtKB-KW"/>
</dbReference>
<accession>A0A401FXV8</accession>
<dbReference type="OrthoDB" id="8716700at2"/>
<keyword evidence="1" id="KW-0378">Hydrolase</keyword>
<dbReference type="InterPro" id="IPR007709">
    <property type="entry name" value="N-FG_amidohydro"/>
</dbReference>
<dbReference type="Proteomes" id="UP000288096">
    <property type="component" value="Unassembled WGS sequence"/>
</dbReference>
<keyword evidence="2" id="KW-1185">Reference proteome</keyword>
<dbReference type="RefSeq" id="WP_124329078.1">
    <property type="nucleotide sequence ID" value="NZ_BEXT01000001.1"/>
</dbReference>